<name>A0AAP3E1P3_9EURY</name>
<dbReference type="Pfam" id="PF26227">
    <property type="entry name" value="DUF8053"/>
    <property type="match status" value="1"/>
</dbReference>
<reference evidence="2" key="1">
    <citation type="submission" date="2022-09" db="EMBL/GenBank/DDBJ databases">
        <title>Enrichment on poylsaccharides allowed isolation of novel metabolic and taxonomic groups of Haloarchaea.</title>
        <authorList>
            <person name="Sorokin D.Y."/>
            <person name="Elcheninov A.G."/>
            <person name="Khizhniak T.V."/>
            <person name="Kolganova T.V."/>
            <person name="Kublanov I.V."/>
        </authorList>
    </citation>
    <scope>NUCLEOTIDE SEQUENCE</scope>
    <source>
        <strain evidence="2">AArc-xg1-1</strain>
    </source>
</reference>
<organism evidence="2 3">
    <name type="scientific">Natronoglomus mannanivorans</name>
    <dbReference type="NCBI Taxonomy" id="2979990"/>
    <lineage>
        <taxon>Archaea</taxon>
        <taxon>Methanobacteriati</taxon>
        <taxon>Methanobacteriota</taxon>
        <taxon>Stenosarchaea group</taxon>
        <taxon>Halobacteria</taxon>
        <taxon>Halobacteriales</taxon>
        <taxon>Natrialbaceae</taxon>
        <taxon>Natronoglomus</taxon>
    </lineage>
</organism>
<evidence type="ECO:0000313" key="2">
    <source>
        <dbReference type="EMBL" id="MCU4741157.1"/>
    </source>
</evidence>
<dbReference type="EMBL" id="JAOPKA010000003">
    <property type="protein sequence ID" value="MCU4741157.1"/>
    <property type="molecule type" value="Genomic_DNA"/>
</dbReference>
<protein>
    <recommendedName>
        <fullName evidence="1">DUF8053 domain-containing protein</fullName>
    </recommendedName>
</protein>
<dbReference type="RefSeq" id="WP_338002987.1">
    <property type="nucleotide sequence ID" value="NZ_JAOPKA010000003.1"/>
</dbReference>
<proteinExistence type="predicted"/>
<dbReference type="AlphaFoldDB" id="A0AAP3E1P3"/>
<sequence length="67" mass="7643">MALNKIRQLDPDSAGVTLPKDDLRLEGLLNREGKVDGDHHVHIRHVDDGQWTLELVDGIFERESKNE</sequence>
<evidence type="ECO:0000259" key="1">
    <source>
        <dbReference type="Pfam" id="PF26227"/>
    </source>
</evidence>
<evidence type="ECO:0000313" key="3">
    <source>
        <dbReference type="Proteomes" id="UP001321018"/>
    </source>
</evidence>
<dbReference type="Proteomes" id="UP001321018">
    <property type="component" value="Unassembled WGS sequence"/>
</dbReference>
<comment type="caution">
    <text evidence="2">The sequence shown here is derived from an EMBL/GenBank/DDBJ whole genome shotgun (WGS) entry which is preliminary data.</text>
</comment>
<feature type="domain" description="DUF8053" evidence="1">
    <location>
        <begin position="3"/>
        <end position="57"/>
    </location>
</feature>
<dbReference type="InterPro" id="IPR058366">
    <property type="entry name" value="DUF8053"/>
</dbReference>
<gene>
    <name evidence="2" type="ORF">OB960_07065</name>
</gene>
<accession>A0AAP3E1P3</accession>